<dbReference type="AlphaFoldDB" id="A0A9W6NNZ3"/>
<accession>A0A9W6NNZ3</accession>
<organism evidence="3 4">
    <name type="scientific">Dactylosporangium matsuzakiense</name>
    <dbReference type="NCBI Taxonomy" id="53360"/>
    <lineage>
        <taxon>Bacteria</taxon>
        <taxon>Bacillati</taxon>
        <taxon>Actinomycetota</taxon>
        <taxon>Actinomycetes</taxon>
        <taxon>Micromonosporales</taxon>
        <taxon>Micromonosporaceae</taxon>
        <taxon>Dactylosporangium</taxon>
    </lineage>
</organism>
<evidence type="ECO:0000313" key="3">
    <source>
        <dbReference type="EMBL" id="GLL04510.1"/>
    </source>
</evidence>
<dbReference type="CDD" id="cd00761">
    <property type="entry name" value="Glyco_tranf_GTA_type"/>
    <property type="match status" value="1"/>
</dbReference>
<dbReference type="PANTHER" id="PTHR43685:SF2">
    <property type="entry name" value="GLYCOSYLTRANSFERASE 2-LIKE DOMAIN-CONTAINING PROTEIN"/>
    <property type="match status" value="1"/>
</dbReference>
<proteinExistence type="predicted"/>
<dbReference type="PANTHER" id="PTHR43685">
    <property type="entry name" value="GLYCOSYLTRANSFERASE"/>
    <property type="match status" value="1"/>
</dbReference>
<dbReference type="SUPFAM" id="SSF53448">
    <property type="entry name" value="Nucleotide-diphospho-sugar transferases"/>
    <property type="match status" value="1"/>
</dbReference>
<dbReference type="Pfam" id="PF00535">
    <property type="entry name" value="Glycos_transf_2"/>
    <property type="match status" value="1"/>
</dbReference>
<evidence type="ECO:0000256" key="1">
    <source>
        <dbReference type="SAM" id="Phobius"/>
    </source>
</evidence>
<gene>
    <name evidence="3" type="ORF">GCM10017581_062570</name>
</gene>
<dbReference type="InterPro" id="IPR001173">
    <property type="entry name" value="Glyco_trans_2-like"/>
</dbReference>
<reference evidence="3" key="1">
    <citation type="journal article" date="2014" name="Int. J. Syst. Evol. Microbiol.">
        <title>Complete genome sequence of Corynebacterium casei LMG S-19264T (=DSM 44701T), isolated from a smear-ripened cheese.</title>
        <authorList>
            <consortium name="US DOE Joint Genome Institute (JGI-PGF)"/>
            <person name="Walter F."/>
            <person name="Albersmeier A."/>
            <person name="Kalinowski J."/>
            <person name="Ruckert C."/>
        </authorList>
    </citation>
    <scope>NUCLEOTIDE SEQUENCE</scope>
    <source>
        <strain evidence="3">VKM Ac-1321</strain>
    </source>
</reference>
<feature type="domain" description="Glycosyltransferase 2-like" evidence="2">
    <location>
        <begin position="1"/>
        <end position="139"/>
    </location>
</feature>
<dbReference type="EMBL" id="BSFP01000046">
    <property type="protein sequence ID" value="GLL04510.1"/>
    <property type="molecule type" value="Genomic_DNA"/>
</dbReference>
<evidence type="ECO:0000313" key="4">
    <source>
        <dbReference type="Proteomes" id="UP001143480"/>
    </source>
</evidence>
<feature type="transmembrane region" description="Helical" evidence="1">
    <location>
        <begin position="292"/>
        <end position="313"/>
    </location>
</feature>
<evidence type="ECO:0000259" key="2">
    <source>
        <dbReference type="Pfam" id="PF00535"/>
    </source>
</evidence>
<protein>
    <recommendedName>
        <fullName evidence="2">Glycosyltransferase 2-like domain-containing protein</fullName>
    </recommendedName>
</protein>
<keyword evidence="1" id="KW-0472">Membrane</keyword>
<keyword evidence="4" id="KW-1185">Reference proteome</keyword>
<dbReference type="Proteomes" id="UP001143480">
    <property type="component" value="Unassembled WGS sequence"/>
</dbReference>
<dbReference type="Gene3D" id="3.90.550.10">
    <property type="entry name" value="Spore Coat Polysaccharide Biosynthesis Protein SpsA, Chain A"/>
    <property type="match status" value="1"/>
</dbReference>
<keyword evidence="1" id="KW-1133">Transmembrane helix</keyword>
<comment type="caution">
    <text evidence="3">The sequence shown here is derived from an EMBL/GenBank/DDBJ whole genome shotgun (WGS) entry which is preliminary data.</text>
</comment>
<keyword evidence="1" id="KW-0812">Transmembrane</keyword>
<name>A0A9W6NNZ3_9ACTN</name>
<dbReference type="InterPro" id="IPR029044">
    <property type="entry name" value="Nucleotide-diphossugar_trans"/>
</dbReference>
<dbReference type="InterPro" id="IPR050834">
    <property type="entry name" value="Glycosyltransf_2"/>
</dbReference>
<reference evidence="3" key="2">
    <citation type="submission" date="2023-01" db="EMBL/GenBank/DDBJ databases">
        <authorList>
            <person name="Sun Q."/>
            <person name="Evtushenko L."/>
        </authorList>
    </citation>
    <scope>NUCLEOTIDE SEQUENCE</scope>
    <source>
        <strain evidence="3">VKM Ac-1321</strain>
    </source>
</reference>
<sequence length="337" mass="37558">MPVYNVERHIGRTIAALLALRVPNNIRVSLIIVDDASTDASMEVAGALLRESPFPVSVLRHPVNLGLSVARNTGLAAAGGDFVWFVDSDDWVTPDLLEAFARAAAPDVDIVITDMVPVHEDGGTGRPMMRRTEDTVWTGPAAVEEFLFQRIRAFMMNKLIRRDLFDDLEFPPGRLYEDVGVCARLLRRARAVAFVAGPAYLHLQRRASITGSFTPRILDLYTGVLDACTILSTEPNRASAAGLLHFRLRAGVMSVVEAAARARGGEAGTSVVEIVRRDLHFKDIFACVRHRLWLVALSVLLIRLAPTWYARLYRAARFLRRRRERRLGARWRGLSHA</sequence>